<evidence type="ECO:0000313" key="2">
    <source>
        <dbReference type="EMBL" id="GAU09213.1"/>
    </source>
</evidence>
<accession>A0A194AIR0</accession>
<dbReference type="RefSeq" id="WP_069859480.1">
    <property type="nucleotide sequence ID" value="NZ_BDFE01000017.1"/>
</dbReference>
<reference evidence="3" key="1">
    <citation type="submission" date="2016-06" db="EMBL/GenBank/DDBJ databases">
        <title>Draft genome sequence of Desulfoplanes formicivorans strain Pf12B.</title>
        <authorList>
            <person name="Watanabe M."/>
            <person name="Kojima H."/>
            <person name="Fukui M."/>
        </authorList>
    </citation>
    <scope>NUCLEOTIDE SEQUENCE [LARGE SCALE GENOMIC DNA]</scope>
    <source>
        <strain evidence="3">Pf12B</strain>
    </source>
</reference>
<keyword evidence="1" id="KW-0812">Transmembrane</keyword>
<feature type="transmembrane region" description="Helical" evidence="1">
    <location>
        <begin position="127"/>
        <end position="144"/>
    </location>
</feature>
<feature type="transmembrane region" description="Helical" evidence="1">
    <location>
        <begin position="6"/>
        <end position="26"/>
    </location>
</feature>
<keyword evidence="3" id="KW-1185">Reference proteome</keyword>
<organism evidence="2 3">
    <name type="scientific">Desulfoplanes formicivorans</name>
    <dbReference type="NCBI Taxonomy" id="1592317"/>
    <lineage>
        <taxon>Bacteria</taxon>
        <taxon>Pseudomonadati</taxon>
        <taxon>Thermodesulfobacteriota</taxon>
        <taxon>Desulfovibrionia</taxon>
        <taxon>Desulfovibrionales</taxon>
        <taxon>Desulfoplanaceae</taxon>
        <taxon>Desulfoplanes</taxon>
    </lineage>
</organism>
<comment type="caution">
    <text evidence="2">The sequence shown here is derived from an EMBL/GenBank/DDBJ whole genome shotgun (WGS) entry which is preliminary data.</text>
</comment>
<dbReference type="STRING" id="1592317.DPF_1934"/>
<dbReference type="Proteomes" id="UP000095200">
    <property type="component" value="Unassembled WGS sequence"/>
</dbReference>
<proteinExistence type="predicted"/>
<evidence type="ECO:0000256" key="1">
    <source>
        <dbReference type="SAM" id="Phobius"/>
    </source>
</evidence>
<dbReference type="AlphaFoldDB" id="A0A194AIR0"/>
<feature type="transmembrane region" description="Helical" evidence="1">
    <location>
        <begin position="98"/>
        <end position="121"/>
    </location>
</feature>
<dbReference type="GO" id="GO:0005886">
    <property type="term" value="C:plasma membrane"/>
    <property type="evidence" value="ECO:0007669"/>
    <property type="project" value="TreeGrafter"/>
</dbReference>
<gene>
    <name evidence="2" type="ORF">DPF_1934</name>
</gene>
<dbReference type="OrthoDB" id="9097160at2"/>
<dbReference type="EMBL" id="BDFE01000017">
    <property type="protein sequence ID" value="GAU09213.1"/>
    <property type="molecule type" value="Genomic_DNA"/>
</dbReference>
<keyword evidence="1" id="KW-1133">Transmembrane helix</keyword>
<protein>
    <submittedName>
        <fullName evidence="2">Membrane protein</fullName>
    </submittedName>
</protein>
<dbReference type="PANTHER" id="PTHR34821">
    <property type="entry name" value="INNER MEMBRANE PROTEIN YDCZ"/>
    <property type="match status" value="1"/>
</dbReference>
<name>A0A194AIR0_9BACT</name>
<evidence type="ECO:0000313" key="3">
    <source>
        <dbReference type="Proteomes" id="UP000095200"/>
    </source>
</evidence>
<keyword evidence="1" id="KW-0472">Membrane</keyword>
<dbReference type="PANTHER" id="PTHR34821:SF2">
    <property type="entry name" value="INNER MEMBRANE PROTEIN YDCZ"/>
    <property type="match status" value="1"/>
</dbReference>
<feature type="transmembrane region" description="Helical" evidence="1">
    <location>
        <begin position="71"/>
        <end position="91"/>
    </location>
</feature>
<sequence>MDLFYIFLTIVAGCLMPVQPGINSLLAEVTSGPYMASLISFTVGTLALLGWCLACRLAFPTMHTVAQVPWWYWTGGLLGAIFVTVTVVVAPRLGAVNMLTYLIAGQMLASLVLDHYGILGFPEHTLNPWRVLGVIFLIVGVVLIKKF</sequence>
<feature type="transmembrane region" description="Helical" evidence="1">
    <location>
        <begin position="38"/>
        <end position="59"/>
    </location>
</feature>
<dbReference type="InterPro" id="IPR006750">
    <property type="entry name" value="YdcZ"/>
</dbReference>
<dbReference type="Pfam" id="PF04657">
    <property type="entry name" value="DMT_YdcZ"/>
    <property type="match status" value="1"/>
</dbReference>